<accession>A0A822YY93</accession>
<gene>
    <name evidence="1" type="ORF">HUJ06_006336</name>
</gene>
<sequence>MSVMIATVNKKNRGLSLLSMESKKPHVTFMLSSSSIKISSKLILSLGRADKFQVFNPFGFAITGSGSASKSLSKTATSSFPVTTTMRLSSPKSFLPSMAMATSRRRIRGTIAGILFRWEH</sequence>
<name>A0A822YY93_NELNU</name>
<evidence type="ECO:0000313" key="2">
    <source>
        <dbReference type="Proteomes" id="UP000607653"/>
    </source>
</evidence>
<reference evidence="1 2" key="1">
    <citation type="journal article" date="2020" name="Mol. Biol. Evol.">
        <title>Distinct Expression and Methylation Patterns for Genes with Different Fates following a Single Whole-Genome Duplication in Flowering Plants.</title>
        <authorList>
            <person name="Shi T."/>
            <person name="Rahmani R.S."/>
            <person name="Gugger P.F."/>
            <person name="Wang M."/>
            <person name="Li H."/>
            <person name="Zhang Y."/>
            <person name="Li Z."/>
            <person name="Wang Q."/>
            <person name="Van de Peer Y."/>
            <person name="Marchal K."/>
            <person name="Chen J."/>
        </authorList>
    </citation>
    <scope>NUCLEOTIDE SEQUENCE [LARGE SCALE GENOMIC DNA]</scope>
    <source>
        <tissue evidence="1">Leaf</tissue>
    </source>
</reference>
<evidence type="ECO:0000313" key="1">
    <source>
        <dbReference type="EMBL" id="DAD35696.1"/>
    </source>
</evidence>
<keyword evidence="2" id="KW-1185">Reference proteome</keyword>
<dbReference type="Proteomes" id="UP000607653">
    <property type="component" value="Unassembled WGS sequence"/>
</dbReference>
<dbReference type="AlphaFoldDB" id="A0A822YY93"/>
<organism evidence="1 2">
    <name type="scientific">Nelumbo nucifera</name>
    <name type="common">Sacred lotus</name>
    <dbReference type="NCBI Taxonomy" id="4432"/>
    <lineage>
        <taxon>Eukaryota</taxon>
        <taxon>Viridiplantae</taxon>
        <taxon>Streptophyta</taxon>
        <taxon>Embryophyta</taxon>
        <taxon>Tracheophyta</taxon>
        <taxon>Spermatophyta</taxon>
        <taxon>Magnoliopsida</taxon>
        <taxon>Proteales</taxon>
        <taxon>Nelumbonaceae</taxon>
        <taxon>Nelumbo</taxon>
    </lineage>
</organism>
<proteinExistence type="predicted"/>
<comment type="caution">
    <text evidence="1">The sequence shown here is derived from an EMBL/GenBank/DDBJ whole genome shotgun (WGS) entry which is preliminary data.</text>
</comment>
<dbReference type="EMBL" id="DUZY01000004">
    <property type="protein sequence ID" value="DAD35696.1"/>
    <property type="molecule type" value="Genomic_DNA"/>
</dbReference>
<protein>
    <submittedName>
        <fullName evidence="1">Uncharacterized protein</fullName>
    </submittedName>
</protein>